<evidence type="ECO:0000313" key="3">
    <source>
        <dbReference type="EMBL" id="MDR7346239.1"/>
    </source>
</evidence>
<keyword evidence="2" id="KW-0472">Membrane</keyword>
<feature type="compositionally biased region" description="Low complexity" evidence="1">
    <location>
        <begin position="457"/>
        <end position="466"/>
    </location>
</feature>
<dbReference type="SUPFAM" id="SSF53098">
    <property type="entry name" value="Ribonuclease H-like"/>
    <property type="match status" value="1"/>
</dbReference>
<dbReference type="RefSeq" id="WP_310170962.1">
    <property type="nucleotide sequence ID" value="NZ_BAABHE010000002.1"/>
</dbReference>
<feature type="transmembrane region" description="Helical" evidence="2">
    <location>
        <begin position="494"/>
        <end position="520"/>
    </location>
</feature>
<evidence type="ECO:0000256" key="2">
    <source>
        <dbReference type="SAM" id="Phobius"/>
    </source>
</evidence>
<feature type="region of interest" description="Disordered" evidence="1">
    <location>
        <begin position="177"/>
        <end position="201"/>
    </location>
</feature>
<organism evidence="3 4">
    <name type="scientific">Enteractinococcus fodinae</name>
    <dbReference type="NCBI Taxonomy" id="684663"/>
    <lineage>
        <taxon>Bacteria</taxon>
        <taxon>Bacillati</taxon>
        <taxon>Actinomycetota</taxon>
        <taxon>Actinomycetes</taxon>
        <taxon>Micrococcales</taxon>
        <taxon>Micrococcaceae</taxon>
    </lineage>
</organism>
<reference evidence="3 4" key="1">
    <citation type="submission" date="2023-07" db="EMBL/GenBank/DDBJ databases">
        <title>Sequencing the genomes of 1000 actinobacteria strains.</title>
        <authorList>
            <person name="Klenk H.-P."/>
        </authorList>
    </citation>
    <scope>NUCLEOTIDE SEQUENCE [LARGE SCALE GENOMIC DNA]</scope>
    <source>
        <strain evidence="3 4">DSM 22966</strain>
    </source>
</reference>
<evidence type="ECO:0000313" key="4">
    <source>
        <dbReference type="Proteomes" id="UP001183794"/>
    </source>
</evidence>
<feature type="compositionally biased region" description="Acidic residues" evidence="1">
    <location>
        <begin position="410"/>
        <end position="428"/>
    </location>
</feature>
<keyword evidence="4" id="KW-1185">Reference proteome</keyword>
<feature type="region of interest" description="Disordered" evidence="1">
    <location>
        <begin position="256"/>
        <end position="487"/>
    </location>
</feature>
<dbReference type="EMBL" id="JAVDYJ010000001">
    <property type="protein sequence ID" value="MDR7346239.1"/>
    <property type="molecule type" value="Genomic_DNA"/>
</dbReference>
<sequence length="559" mass="59622">MSSLSFVAISMQTTHLDPATVSQAAYLKMVDGQITRLDNIFIIPPTSEAGTDGPSDAVPWSEALSQLGMVIGKLPIVSYYRDADKEIFQAASRRSGTELPHFQWLDCRALARELLPDLPDHQPSTVLKALDIYDEHADSGTVEQTAQIVLKLAEHHAATTLTELWGDLYDQPDDLLDLEANLTGPPSPETKLPAEDAEDQHGSVDARLLMTVSTEDQPLPPPPQNPEDAGMQSLDELAAETGPAAEHPTGMEATSVAISESSGLPTQDSSVPADSRSDSNNGIAPELDAVEEGTEDLGDSTAQSVIESENLEQPEFLKVTDPIEPHDNEISEPHNNPTAFETTAPEASEANEANEQLHDPGPVELEGTDERDQPSEPQAPDSKADQLPLAVEDEPATIGETSSPAGGADSEPDAGQDEPAETDSEDSAEISPPQPAATTKPFDPVYQVVTPAPVPRPGGARSSSSTRTDRAEVNSQPSPAHESRKSAARTGRMWGILGIIVFGLLTIVGAILTVMATMLFFTANSLLLETKIAGVILTGAITLLSLLMTTLSYRTYRRK</sequence>
<feature type="compositionally biased region" description="Basic and acidic residues" evidence="1">
    <location>
        <begin position="321"/>
        <end position="332"/>
    </location>
</feature>
<comment type="caution">
    <text evidence="3">The sequence shown here is derived from an EMBL/GenBank/DDBJ whole genome shotgun (WGS) entry which is preliminary data.</text>
</comment>
<feature type="compositionally biased region" description="Low complexity" evidence="1">
    <location>
        <begin position="341"/>
        <end position="354"/>
    </location>
</feature>
<dbReference type="Proteomes" id="UP001183794">
    <property type="component" value="Unassembled WGS sequence"/>
</dbReference>
<feature type="compositionally biased region" description="Acidic residues" evidence="1">
    <location>
        <begin position="288"/>
        <end position="298"/>
    </location>
</feature>
<protein>
    <submittedName>
        <fullName evidence="3">Uncharacterized protein</fullName>
    </submittedName>
</protein>
<keyword evidence="2" id="KW-0812">Transmembrane</keyword>
<dbReference type="Gene3D" id="3.30.420.10">
    <property type="entry name" value="Ribonuclease H-like superfamily/Ribonuclease H"/>
    <property type="match status" value="1"/>
</dbReference>
<name>A0ABU2B1I8_9MICC</name>
<feature type="transmembrane region" description="Helical" evidence="2">
    <location>
        <begin position="532"/>
        <end position="553"/>
    </location>
</feature>
<evidence type="ECO:0000256" key="1">
    <source>
        <dbReference type="SAM" id="MobiDB-lite"/>
    </source>
</evidence>
<gene>
    <name evidence="3" type="ORF">J2S62_000496</name>
</gene>
<proteinExistence type="predicted"/>
<dbReference type="InterPro" id="IPR036397">
    <property type="entry name" value="RNaseH_sf"/>
</dbReference>
<keyword evidence="2" id="KW-1133">Transmembrane helix</keyword>
<feature type="compositionally biased region" description="Polar residues" evidence="1">
    <location>
        <begin position="256"/>
        <end position="282"/>
    </location>
</feature>
<dbReference type="InterPro" id="IPR012337">
    <property type="entry name" value="RNaseH-like_sf"/>
</dbReference>
<accession>A0ABU2B1I8</accession>